<reference evidence="1" key="1">
    <citation type="submission" date="2023-04" db="EMBL/GenBank/DDBJ databases">
        <title>Ambrosiozyma monospora NBRC 1965.</title>
        <authorList>
            <person name="Ichikawa N."/>
            <person name="Sato H."/>
            <person name="Tonouchi N."/>
        </authorList>
    </citation>
    <scope>NUCLEOTIDE SEQUENCE</scope>
    <source>
        <strain evidence="1">NBRC 1965</strain>
    </source>
</reference>
<proteinExistence type="predicted"/>
<evidence type="ECO:0000313" key="1">
    <source>
        <dbReference type="EMBL" id="GMG53551.1"/>
    </source>
</evidence>
<dbReference type="EMBL" id="BSXU01005429">
    <property type="protein sequence ID" value="GMG53551.1"/>
    <property type="molecule type" value="Genomic_DNA"/>
</dbReference>
<dbReference type="Proteomes" id="UP001165063">
    <property type="component" value="Unassembled WGS sequence"/>
</dbReference>
<keyword evidence="2" id="KW-1185">Reference proteome</keyword>
<evidence type="ECO:0000313" key="2">
    <source>
        <dbReference type="Proteomes" id="UP001165063"/>
    </source>
</evidence>
<comment type="caution">
    <text evidence="1">The sequence shown here is derived from an EMBL/GenBank/DDBJ whole genome shotgun (WGS) entry which is preliminary data.</text>
</comment>
<organism evidence="1 2">
    <name type="scientific">Ambrosiozyma monospora</name>
    <name type="common">Yeast</name>
    <name type="synonym">Endomycopsis monosporus</name>
    <dbReference type="NCBI Taxonomy" id="43982"/>
    <lineage>
        <taxon>Eukaryota</taxon>
        <taxon>Fungi</taxon>
        <taxon>Dikarya</taxon>
        <taxon>Ascomycota</taxon>
        <taxon>Saccharomycotina</taxon>
        <taxon>Pichiomycetes</taxon>
        <taxon>Pichiales</taxon>
        <taxon>Pichiaceae</taxon>
        <taxon>Ambrosiozyma</taxon>
    </lineage>
</organism>
<name>A0A9W7DJQ3_AMBMO</name>
<gene>
    <name evidence="1" type="ORF">Amon01_000741800</name>
</gene>
<protein>
    <submittedName>
        <fullName evidence="1">Unnamed protein product</fullName>
    </submittedName>
</protein>
<accession>A0A9W7DJQ3</accession>
<sequence length="274" mass="31018">MPAHRSAQRSWMKSLTPSFTSQQFTSQQFTSQQIPSNEEYTVCAEAAKNVIQLLKLACDNQITDVKYIAHSDQISNNVHNLERWLSKHRSSSAFETVLYMVEHDLPQFIPLGMANVITEPMTLDDDGNSKMDVLKSPWNDVPAGSFAPPCMTVKPACKSWYYQCLAIDFTNLMHLTLNYGKAARELVNGDSVSSIFIDTNPHMTLHNLRYAKSVRGMHPNLIKYLEYLQFNNTSADKNLHTISSVINTVISFSDDLEIAEKADPYARETILWCS</sequence>
<dbReference type="AlphaFoldDB" id="A0A9W7DJQ3"/>